<gene>
    <name evidence="1" type="ORF">MCHLO_07824</name>
</gene>
<organism evidence="1 2">
    <name type="scientific">Mycena chlorophos</name>
    <name type="common">Agaric fungus</name>
    <name type="synonym">Agaricus chlorophos</name>
    <dbReference type="NCBI Taxonomy" id="658473"/>
    <lineage>
        <taxon>Eukaryota</taxon>
        <taxon>Fungi</taxon>
        <taxon>Dikarya</taxon>
        <taxon>Basidiomycota</taxon>
        <taxon>Agaricomycotina</taxon>
        <taxon>Agaricomycetes</taxon>
        <taxon>Agaricomycetidae</taxon>
        <taxon>Agaricales</taxon>
        <taxon>Marasmiineae</taxon>
        <taxon>Mycenaceae</taxon>
        <taxon>Mycena</taxon>
    </lineage>
</organism>
<reference evidence="1" key="1">
    <citation type="submission" date="2014-09" db="EMBL/GenBank/DDBJ databases">
        <title>Genome sequence of the luminous mushroom Mycena chlorophos for searching fungal bioluminescence genes.</title>
        <authorList>
            <person name="Tanaka Y."/>
            <person name="Kasuga D."/>
            <person name="Oba Y."/>
            <person name="Hase S."/>
            <person name="Sato K."/>
            <person name="Oba Y."/>
            <person name="Sakakibara Y."/>
        </authorList>
    </citation>
    <scope>NUCLEOTIDE SEQUENCE</scope>
</reference>
<name>A0ABQ0LHF9_MYCCL</name>
<accession>A0ABQ0LHF9</accession>
<evidence type="ECO:0000313" key="2">
    <source>
        <dbReference type="Proteomes" id="UP000815677"/>
    </source>
</evidence>
<keyword evidence="2" id="KW-1185">Reference proteome</keyword>
<dbReference type="EMBL" id="DF846523">
    <property type="protein sequence ID" value="GAT50601.1"/>
    <property type="molecule type" value="Genomic_DNA"/>
</dbReference>
<evidence type="ECO:0000313" key="1">
    <source>
        <dbReference type="EMBL" id="GAT50601.1"/>
    </source>
</evidence>
<dbReference type="Proteomes" id="UP000815677">
    <property type="component" value="Unassembled WGS sequence"/>
</dbReference>
<sequence length="299" mass="33313">MSDSHRLPTDVESLLDLRGLSLWPSILAAESTYLPSPSEQYKVIDNWALVIGAVSRLATSLRHFLQGNHRTWPARKPVPATCAQRCSSRFYCDRVVKHRLKYDPYTLVSLAQWRQDVVAEICPPGSSQEALQQAMLRDSFRCLISGLHDMHAAAYIDGLMSRARLGIARIFSETGEAQSDREALENSSPKMRLSLTIDWIDALQRMEFWLEPVSDGANTYRIANPASNTIIWTLAHRAPESKHVTFAVDEERQNKPVPQLPSSALLAIQINVAKIQIGKQALIALIGGPGRLSATYSLL</sequence>
<proteinExistence type="predicted"/>
<protein>
    <submittedName>
        <fullName evidence="1">Uncharacterized protein</fullName>
    </submittedName>
</protein>